<evidence type="ECO:0000313" key="5">
    <source>
        <dbReference type="Proteomes" id="UP001286313"/>
    </source>
</evidence>
<feature type="chain" id="PRO_5042219685" description="Oplophorus-luciferin 2-monooxygenase non-catalytic subunit" evidence="3">
    <location>
        <begin position="23"/>
        <end position="346"/>
    </location>
</feature>
<dbReference type="Proteomes" id="UP001286313">
    <property type="component" value="Unassembled WGS sequence"/>
</dbReference>
<protein>
    <recommendedName>
        <fullName evidence="6">Oplophorus-luciferin 2-monooxygenase non-catalytic subunit</fullName>
    </recommendedName>
</protein>
<evidence type="ECO:0000256" key="3">
    <source>
        <dbReference type="SAM" id="SignalP"/>
    </source>
</evidence>
<dbReference type="EMBL" id="JAWQEG010003138">
    <property type="protein sequence ID" value="KAK3867762.1"/>
    <property type="molecule type" value="Genomic_DNA"/>
</dbReference>
<dbReference type="Gene3D" id="3.80.10.10">
    <property type="entry name" value="Ribonuclease Inhibitor"/>
    <property type="match status" value="1"/>
</dbReference>
<evidence type="ECO:0008006" key="6">
    <source>
        <dbReference type="Google" id="ProtNLM"/>
    </source>
</evidence>
<keyword evidence="1" id="KW-0433">Leucine-rich repeat</keyword>
<dbReference type="InterPro" id="IPR032675">
    <property type="entry name" value="LRR_dom_sf"/>
</dbReference>
<dbReference type="InterPro" id="IPR001611">
    <property type="entry name" value="Leu-rich_rpt"/>
</dbReference>
<proteinExistence type="predicted"/>
<dbReference type="PANTHER" id="PTHR24366:SF96">
    <property type="entry name" value="LEUCINE RICH REPEAT CONTAINING 53"/>
    <property type="match status" value="1"/>
</dbReference>
<accession>A0AAE1F5R9</accession>
<reference evidence="4" key="1">
    <citation type="submission" date="2023-10" db="EMBL/GenBank/DDBJ databases">
        <title>Genome assemblies of two species of porcelain crab, Petrolisthes cinctipes and Petrolisthes manimaculis (Anomura: Porcellanidae).</title>
        <authorList>
            <person name="Angst P."/>
        </authorList>
    </citation>
    <scope>NUCLEOTIDE SEQUENCE</scope>
    <source>
        <strain evidence="4">PB745_01</strain>
        <tissue evidence="4">Gill</tissue>
    </source>
</reference>
<keyword evidence="2" id="KW-0677">Repeat</keyword>
<dbReference type="InterPro" id="IPR003591">
    <property type="entry name" value="Leu-rich_rpt_typical-subtyp"/>
</dbReference>
<sequence>MVHHIFVLLAALSCCFCCGTLAIENKDQHFRDLPCPPAEDIQPCVCTVIDSSTFDIEMDCSSVTTNDQLASIFSKDFPYNDFFSLVIENNNHLTTIRLGDLGQKTFQEIHISDGSLKTVEKNAFISSYGTLTYLYIVVTSLDYFPFHELSLFTQLEQLHLENNQLMGSPELSSSTLQLLRLYGNPIDGIELNALPLLEEIDLQSTAITYLDPGTFTELLNLDYIHLEYNSLQVLEAGTINLYTSHNTVHLYNNDLTSIAEGALVGLKGGYLDVRNNQLTELAEAVFRPPMDDGVNVLASGNPLDCGCEIAWLVTSSTYMSLLYDDASCTSGQLVSELDPDMFAVIC</sequence>
<evidence type="ECO:0000256" key="2">
    <source>
        <dbReference type="ARBA" id="ARBA00022737"/>
    </source>
</evidence>
<organism evidence="4 5">
    <name type="scientific">Petrolisthes cinctipes</name>
    <name type="common">Flat porcelain crab</name>
    <dbReference type="NCBI Taxonomy" id="88211"/>
    <lineage>
        <taxon>Eukaryota</taxon>
        <taxon>Metazoa</taxon>
        <taxon>Ecdysozoa</taxon>
        <taxon>Arthropoda</taxon>
        <taxon>Crustacea</taxon>
        <taxon>Multicrustacea</taxon>
        <taxon>Malacostraca</taxon>
        <taxon>Eumalacostraca</taxon>
        <taxon>Eucarida</taxon>
        <taxon>Decapoda</taxon>
        <taxon>Pleocyemata</taxon>
        <taxon>Anomura</taxon>
        <taxon>Galatheoidea</taxon>
        <taxon>Porcellanidae</taxon>
        <taxon>Petrolisthes</taxon>
    </lineage>
</organism>
<evidence type="ECO:0000313" key="4">
    <source>
        <dbReference type="EMBL" id="KAK3867762.1"/>
    </source>
</evidence>
<comment type="caution">
    <text evidence="4">The sequence shown here is derived from an EMBL/GenBank/DDBJ whole genome shotgun (WGS) entry which is preliminary data.</text>
</comment>
<keyword evidence="5" id="KW-1185">Reference proteome</keyword>
<dbReference type="SUPFAM" id="SSF52058">
    <property type="entry name" value="L domain-like"/>
    <property type="match status" value="1"/>
</dbReference>
<evidence type="ECO:0000256" key="1">
    <source>
        <dbReference type="ARBA" id="ARBA00022614"/>
    </source>
</evidence>
<dbReference type="AlphaFoldDB" id="A0AAE1F5R9"/>
<feature type="signal peptide" evidence="3">
    <location>
        <begin position="1"/>
        <end position="22"/>
    </location>
</feature>
<dbReference type="PANTHER" id="PTHR24366">
    <property type="entry name" value="IG(IMMUNOGLOBULIN) AND LRR(LEUCINE RICH REPEAT) DOMAINS"/>
    <property type="match status" value="1"/>
</dbReference>
<dbReference type="Pfam" id="PF13855">
    <property type="entry name" value="LRR_8"/>
    <property type="match status" value="1"/>
</dbReference>
<keyword evidence="3" id="KW-0732">Signal</keyword>
<name>A0AAE1F5R9_PETCI</name>
<dbReference type="SMART" id="SM00369">
    <property type="entry name" value="LRR_TYP"/>
    <property type="match status" value="4"/>
</dbReference>
<gene>
    <name evidence="4" type="ORF">Pcinc_026807</name>
</gene>